<evidence type="ECO:0000313" key="2">
    <source>
        <dbReference type="Proteomes" id="UP000294933"/>
    </source>
</evidence>
<dbReference type="Proteomes" id="UP000294933">
    <property type="component" value="Unassembled WGS sequence"/>
</dbReference>
<dbReference type="VEuPathDB" id="FungiDB:BD410DRAFT_780843"/>
<protein>
    <submittedName>
        <fullName evidence="1">Uncharacterized protein</fullName>
    </submittedName>
</protein>
<sequence length="105" mass="12162">MAWPIARHKQVEEWCRMPVARLWLGERRGGGWDQERRWRDLEISGLQRLMTSLGTTRHCSIACSRYSSPSAERGHQHVVHSECGPVDDGETAWLLPDLRGFYKLC</sequence>
<gene>
    <name evidence="1" type="ORF">BD410DRAFT_780843</name>
</gene>
<dbReference type="AlphaFoldDB" id="A0A4Y7QLV9"/>
<organism evidence="1 2">
    <name type="scientific">Rickenella mellea</name>
    <dbReference type="NCBI Taxonomy" id="50990"/>
    <lineage>
        <taxon>Eukaryota</taxon>
        <taxon>Fungi</taxon>
        <taxon>Dikarya</taxon>
        <taxon>Basidiomycota</taxon>
        <taxon>Agaricomycotina</taxon>
        <taxon>Agaricomycetes</taxon>
        <taxon>Hymenochaetales</taxon>
        <taxon>Rickenellaceae</taxon>
        <taxon>Rickenella</taxon>
    </lineage>
</organism>
<evidence type="ECO:0000313" key="1">
    <source>
        <dbReference type="EMBL" id="TDL28346.1"/>
    </source>
</evidence>
<name>A0A4Y7QLV9_9AGAM</name>
<dbReference type="EMBL" id="ML170157">
    <property type="protein sequence ID" value="TDL28346.1"/>
    <property type="molecule type" value="Genomic_DNA"/>
</dbReference>
<reference evidence="1 2" key="1">
    <citation type="submission" date="2018-06" db="EMBL/GenBank/DDBJ databases">
        <title>A transcriptomic atlas of mushroom development highlights an independent origin of complex multicellularity.</title>
        <authorList>
            <consortium name="DOE Joint Genome Institute"/>
            <person name="Krizsan K."/>
            <person name="Almasi E."/>
            <person name="Merenyi Z."/>
            <person name="Sahu N."/>
            <person name="Viragh M."/>
            <person name="Koszo T."/>
            <person name="Mondo S."/>
            <person name="Kiss B."/>
            <person name="Balint B."/>
            <person name="Kues U."/>
            <person name="Barry K."/>
            <person name="Hegedus J.C."/>
            <person name="Henrissat B."/>
            <person name="Johnson J."/>
            <person name="Lipzen A."/>
            <person name="Ohm R."/>
            <person name="Nagy I."/>
            <person name="Pangilinan J."/>
            <person name="Yan J."/>
            <person name="Xiong Y."/>
            <person name="Grigoriev I.V."/>
            <person name="Hibbett D.S."/>
            <person name="Nagy L.G."/>
        </authorList>
    </citation>
    <scope>NUCLEOTIDE SEQUENCE [LARGE SCALE GENOMIC DNA]</scope>
    <source>
        <strain evidence="1 2">SZMC22713</strain>
    </source>
</reference>
<proteinExistence type="predicted"/>
<accession>A0A4Y7QLV9</accession>
<keyword evidence="2" id="KW-1185">Reference proteome</keyword>